<reference evidence="1 2" key="1">
    <citation type="journal article" date="2020" name="Microb. Ecol.">
        <title>Ecogenomics of the Marine Benthic Filamentous Cyanobacterium Adonisia.</title>
        <authorList>
            <person name="Walter J.M."/>
            <person name="Coutinho F.H."/>
            <person name="Leomil L."/>
            <person name="Hargreaves P.I."/>
            <person name="Campeao M.E."/>
            <person name="Vieira V.V."/>
            <person name="Silva B.S."/>
            <person name="Fistarol G.O."/>
            <person name="Salomon P.S."/>
            <person name="Sawabe T."/>
            <person name="Mino S."/>
            <person name="Hosokawa M."/>
            <person name="Miyashita H."/>
            <person name="Maruyama F."/>
            <person name="van Verk M.C."/>
            <person name="Dutilh B.E."/>
            <person name="Thompson C.C."/>
            <person name="Thompson F.L."/>
        </authorList>
    </citation>
    <scope>NUCLEOTIDE SEQUENCE [LARGE SCALE GENOMIC DNA]</scope>
    <source>
        <strain evidence="1 2">CCMR0082</strain>
    </source>
</reference>
<comment type="caution">
    <text evidence="1">The sequence shown here is derived from an EMBL/GenBank/DDBJ whole genome shotgun (WGS) entry which is preliminary data.</text>
</comment>
<dbReference type="Proteomes" id="UP000473574">
    <property type="component" value="Unassembled WGS sequence"/>
</dbReference>
<dbReference type="EMBL" id="QZCE01000002">
    <property type="protein sequence ID" value="NEZ63007.1"/>
    <property type="molecule type" value="Genomic_DNA"/>
</dbReference>
<protein>
    <submittedName>
        <fullName evidence="1">Uncharacterized protein</fullName>
    </submittedName>
</protein>
<accession>A0A6M0S3D9</accession>
<gene>
    <name evidence="1" type="ORF">D0962_09465</name>
</gene>
<name>A0A6M0S3D9_9CYAN</name>
<sequence>MFSVMTNPNRRQFIRYGFVAVGTGVLAVLGNQNSAASTSGHEPGTAISKIVLKKVMLVGNWPSDTELDIRFIDKKIGSPLLIDQTSKWVDYPADTALNLTAPGNLWQYWDGAFFSMCTQPILDVNLPQKDADAVIKTPLGEVHVRYDIIA</sequence>
<dbReference type="AlphaFoldDB" id="A0A6M0S3D9"/>
<evidence type="ECO:0000313" key="1">
    <source>
        <dbReference type="EMBL" id="NEZ63007.1"/>
    </source>
</evidence>
<evidence type="ECO:0000313" key="2">
    <source>
        <dbReference type="Proteomes" id="UP000473574"/>
    </source>
</evidence>
<proteinExistence type="predicted"/>
<organism evidence="1 2">
    <name type="scientific">Adonisia turfae CCMR0082</name>
    <dbReference type="NCBI Taxonomy" id="2304604"/>
    <lineage>
        <taxon>Bacteria</taxon>
        <taxon>Bacillati</taxon>
        <taxon>Cyanobacteriota</taxon>
        <taxon>Adonisia</taxon>
        <taxon>Adonisia turfae</taxon>
    </lineage>
</organism>